<dbReference type="EMBL" id="JAWDGP010001796">
    <property type="protein sequence ID" value="KAK3788162.1"/>
    <property type="molecule type" value="Genomic_DNA"/>
</dbReference>
<dbReference type="AlphaFoldDB" id="A0AAE1DZ69"/>
<keyword evidence="2" id="KW-1185">Reference proteome</keyword>
<accession>A0AAE1DZ69</accession>
<evidence type="ECO:0000313" key="1">
    <source>
        <dbReference type="EMBL" id="KAK3788162.1"/>
    </source>
</evidence>
<gene>
    <name evidence="1" type="ORF">RRG08_042856</name>
</gene>
<evidence type="ECO:0000313" key="2">
    <source>
        <dbReference type="Proteomes" id="UP001283361"/>
    </source>
</evidence>
<sequence>MTIIRSELIKIIAIIRSRASCSPSAAGNNEATSIMATQTTPDLIILPSHVTSLIDPTLNVFLLSSPGHFVSPTAAHHARTVSTNDSAIICAVVSDGVSPRELDSLHPPTTATGSIFNVFIQSQCITITESLAQQRISTPQDLLTDEVVQPTRTGHEALASPKHPNMQEPSDLTHIQQLWRRTQSAGGQTVQLLDPSLNPTTTVPYTKKTID</sequence>
<proteinExistence type="predicted"/>
<organism evidence="1 2">
    <name type="scientific">Elysia crispata</name>
    <name type="common">lettuce slug</name>
    <dbReference type="NCBI Taxonomy" id="231223"/>
    <lineage>
        <taxon>Eukaryota</taxon>
        <taxon>Metazoa</taxon>
        <taxon>Spiralia</taxon>
        <taxon>Lophotrochozoa</taxon>
        <taxon>Mollusca</taxon>
        <taxon>Gastropoda</taxon>
        <taxon>Heterobranchia</taxon>
        <taxon>Euthyneura</taxon>
        <taxon>Panpulmonata</taxon>
        <taxon>Sacoglossa</taxon>
        <taxon>Placobranchoidea</taxon>
        <taxon>Plakobranchidae</taxon>
        <taxon>Elysia</taxon>
    </lineage>
</organism>
<dbReference type="Proteomes" id="UP001283361">
    <property type="component" value="Unassembled WGS sequence"/>
</dbReference>
<name>A0AAE1DZ69_9GAST</name>
<comment type="caution">
    <text evidence="1">The sequence shown here is derived from an EMBL/GenBank/DDBJ whole genome shotgun (WGS) entry which is preliminary data.</text>
</comment>
<reference evidence="1" key="1">
    <citation type="journal article" date="2023" name="G3 (Bethesda)">
        <title>A reference genome for the long-term kleptoplast-retaining sea slug Elysia crispata morphotype clarki.</title>
        <authorList>
            <person name="Eastman K.E."/>
            <person name="Pendleton A.L."/>
            <person name="Shaikh M.A."/>
            <person name="Suttiyut T."/>
            <person name="Ogas R."/>
            <person name="Tomko P."/>
            <person name="Gavelis G."/>
            <person name="Widhalm J.R."/>
            <person name="Wisecaver J.H."/>
        </authorList>
    </citation>
    <scope>NUCLEOTIDE SEQUENCE</scope>
    <source>
        <strain evidence="1">ECLA1</strain>
    </source>
</reference>
<protein>
    <submittedName>
        <fullName evidence="1">Uncharacterized protein</fullName>
    </submittedName>
</protein>